<feature type="compositionally biased region" description="Low complexity" evidence="1">
    <location>
        <begin position="150"/>
        <end position="163"/>
    </location>
</feature>
<sequence>MLLYLSLFCFCFATSIGLHFDEITANATVDTPFTLTWHLDPGEEPDELHLEQILNTRQPDQEQPISFSFPKNGTLNGTVPVIFTAPGYYLIQAFRGNNGSLGGPLGIITLSEPDPGTKPPSTMASTSSASIALSGTTTSYTSPAVSIFSTSSNYSSTDSSPSSPFEPTGSLSTDSIST</sequence>
<keyword evidence="2" id="KW-0732">Signal</keyword>
<feature type="region of interest" description="Disordered" evidence="1">
    <location>
        <begin position="150"/>
        <end position="178"/>
    </location>
</feature>
<reference evidence="3" key="1">
    <citation type="submission" date="2023-06" db="EMBL/GenBank/DDBJ databases">
        <authorList>
            <consortium name="Lawrence Berkeley National Laboratory"/>
            <person name="Ahrendt S."/>
            <person name="Sahu N."/>
            <person name="Indic B."/>
            <person name="Wong-Bajracharya J."/>
            <person name="Merenyi Z."/>
            <person name="Ke H.-M."/>
            <person name="Monk M."/>
            <person name="Kocsube S."/>
            <person name="Drula E."/>
            <person name="Lipzen A."/>
            <person name="Balint B."/>
            <person name="Henrissat B."/>
            <person name="Andreopoulos B."/>
            <person name="Martin F.M."/>
            <person name="Harder C.B."/>
            <person name="Rigling D."/>
            <person name="Ford K.L."/>
            <person name="Foster G.D."/>
            <person name="Pangilinan J."/>
            <person name="Papanicolaou A."/>
            <person name="Barry K."/>
            <person name="LaButti K."/>
            <person name="Viragh M."/>
            <person name="Koriabine M."/>
            <person name="Yan M."/>
            <person name="Riley R."/>
            <person name="Champramary S."/>
            <person name="Plett K.L."/>
            <person name="Tsai I.J."/>
            <person name="Slot J."/>
            <person name="Sipos G."/>
            <person name="Plett J."/>
            <person name="Nagy L.G."/>
            <person name="Grigoriev I.V."/>
        </authorList>
    </citation>
    <scope>NUCLEOTIDE SEQUENCE</scope>
    <source>
        <strain evidence="3">HWK02</strain>
    </source>
</reference>
<accession>A0AA39PYB0</accession>
<comment type="caution">
    <text evidence="3">The sequence shown here is derived from an EMBL/GenBank/DDBJ whole genome shotgun (WGS) entry which is preliminary data.</text>
</comment>
<proteinExistence type="predicted"/>
<evidence type="ECO:0000313" key="4">
    <source>
        <dbReference type="Proteomes" id="UP001175228"/>
    </source>
</evidence>
<evidence type="ECO:0000256" key="2">
    <source>
        <dbReference type="SAM" id="SignalP"/>
    </source>
</evidence>
<feature type="compositionally biased region" description="Polar residues" evidence="1">
    <location>
        <begin position="169"/>
        <end position="178"/>
    </location>
</feature>
<keyword evidence="4" id="KW-1185">Reference proteome</keyword>
<dbReference type="Proteomes" id="UP001175228">
    <property type="component" value="Unassembled WGS sequence"/>
</dbReference>
<feature type="chain" id="PRO_5041341453" evidence="2">
    <location>
        <begin position="18"/>
        <end position="178"/>
    </location>
</feature>
<feature type="signal peptide" evidence="2">
    <location>
        <begin position="1"/>
        <end position="17"/>
    </location>
</feature>
<name>A0AA39PYB0_9AGAR</name>
<dbReference type="AlphaFoldDB" id="A0AA39PYB0"/>
<protein>
    <submittedName>
        <fullName evidence="3">Uncharacterized protein</fullName>
    </submittedName>
</protein>
<organism evidence="3 4">
    <name type="scientific">Armillaria luteobubalina</name>
    <dbReference type="NCBI Taxonomy" id="153913"/>
    <lineage>
        <taxon>Eukaryota</taxon>
        <taxon>Fungi</taxon>
        <taxon>Dikarya</taxon>
        <taxon>Basidiomycota</taxon>
        <taxon>Agaricomycotina</taxon>
        <taxon>Agaricomycetes</taxon>
        <taxon>Agaricomycetidae</taxon>
        <taxon>Agaricales</taxon>
        <taxon>Marasmiineae</taxon>
        <taxon>Physalacriaceae</taxon>
        <taxon>Armillaria</taxon>
    </lineage>
</organism>
<evidence type="ECO:0000256" key="1">
    <source>
        <dbReference type="SAM" id="MobiDB-lite"/>
    </source>
</evidence>
<gene>
    <name evidence="3" type="ORF">EDD18DRAFT_1358301</name>
</gene>
<evidence type="ECO:0000313" key="3">
    <source>
        <dbReference type="EMBL" id="KAK0491869.1"/>
    </source>
</evidence>
<dbReference type="EMBL" id="JAUEPU010000032">
    <property type="protein sequence ID" value="KAK0491869.1"/>
    <property type="molecule type" value="Genomic_DNA"/>
</dbReference>